<evidence type="ECO:0000313" key="3">
    <source>
        <dbReference type="EMBL" id="MEE7457658.1"/>
    </source>
</evidence>
<proteinExistence type="inferred from homology"/>
<dbReference type="Proteomes" id="UP001349262">
    <property type="component" value="Unassembled WGS sequence"/>
</dbReference>
<dbReference type="Pfam" id="PF05443">
    <property type="entry name" value="ROS_MUCR"/>
    <property type="match status" value="1"/>
</dbReference>
<dbReference type="EMBL" id="MLBY01000004">
    <property type="protein sequence ID" value="MEE7457658.1"/>
    <property type="molecule type" value="Genomic_DNA"/>
</dbReference>
<reference evidence="3 4" key="1">
    <citation type="journal article" date="2012" name="Genet. Mol. Biol.">
        <title>Analysis of 16S rRNA and mxaF genes revealing insights into Methylobacterium niche-specific plant association.</title>
        <authorList>
            <person name="Dourado M.N."/>
            <person name="Andreote F.D."/>
            <person name="Dini-Andreote F."/>
            <person name="Conti R."/>
            <person name="Araujo J.M."/>
            <person name="Araujo W.L."/>
        </authorList>
    </citation>
    <scope>NUCLEOTIDE SEQUENCE [LARGE SCALE GENOMIC DNA]</scope>
    <source>
        <strain evidence="3 4">SR1.6/4</strain>
    </source>
</reference>
<comment type="caution">
    <text evidence="3">The sequence shown here is derived from an EMBL/GenBank/DDBJ whole genome shotgun (WGS) entry which is preliminary data.</text>
</comment>
<keyword evidence="4" id="KW-1185">Reference proteome</keyword>
<feature type="region of interest" description="Disordered" evidence="2">
    <location>
        <begin position="207"/>
        <end position="238"/>
    </location>
</feature>
<evidence type="ECO:0000256" key="1">
    <source>
        <dbReference type="ARBA" id="ARBA00007031"/>
    </source>
</evidence>
<dbReference type="Gene3D" id="1.10.10.1550">
    <property type="entry name" value="ROS/MUCR transcriptional regulator protein"/>
    <property type="match status" value="1"/>
</dbReference>
<evidence type="ECO:0000256" key="2">
    <source>
        <dbReference type="SAM" id="MobiDB-lite"/>
    </source>
</evidence>
<organism evidence="3 4">
    <name type="scientific">Methylobacterium radiotolerans</name>
    <dbReference type="NCBI Taxonomy" id="31998"/>
    <lineage>
        <taxon>Bacteria</taxon>
        <taxon>Pseudomonadati</taxon>
        <taxon>Pseudomonadota</taxon>
        <taxon>Alphaproteobacteria</taxon>
        <taxon>Hyphomicrobiales</taxon>
        <taxon>Methylobacteriaceae</taxon>
        <taxon>Methylobacterium</taxon>
    </lineage>
</organism>
<feature type="compositionally biased region" description="Basic residues" evidence="2">
    <location>
        <begin position="221"/>
        <end position="238"/>
    </location>
</feature>
<comment type="similarity">
    <text evidence="1">Belongs to the ros/MucR family.</text>
</comment>
<dbReference type="InterPro" id="IPR008807">
    <property type="entry name" value="ROS_MUCR"/>
</dbReference>
<feature type="compositionally biased region" description="Basic and acidic residues" evidence="2">
    <location>
        <begin position="30"/>
        <end position="47"/>
    </location>
</feature>
<dbReference type="InterPro" id="IPR041920">
    <property type="entry name" value="ROS/MUCR_sf"/>
</dbReference>
<protein>
    <recommendedName>
        <fullName evidence="5">MucR family transcriptional regulator</fullName>
    </recommendedName>
</protein>
<gene>
    <name evidence="3" type="ORF">MRSR164_13000</name>
</gene>
<evidence type="ECO:0008006" key="5">
    <source>
        <dbReference type="Google" id="ProtNLM"/>
    </source>
</evidence>
<sequence>MRDVSDEFLRPEDRFTEEERARPRLNWLRPSDKADEPVERAPEPSERSRRRAWRFPGGQGRGHAGHEALHHHRAHGSAPVEHGHGTSLQGLTVDVVSSYVSSHPLPSVDLPALILRVHSALSDLSALPDPEAEDLRERATPSQIRRSITPDALISFIDGRPYKTLKRHLAAHGLDIEGYRRRYGLPADYPTVAANYSAERAALAKSIGLGQSQEPEEARPPRKKVFARPGRRRKEKAA</sequence>
<accession>A0ABU7TBE7</accession>
<feature type="region of interest" description="Disordered" evidence="2">
    <location>
        <begin position="1"/>
        <end position="86"/>
    </location>
</feature>
<feature type="compositionally biased region" description="Basic and acidic residues" evidence="2">
    <location>
        <begin position="1"/>
        <end position="22"/>
    </location>
</feature>
<evidence type="ECO:0000313" key="4">
    <source>
        <dbReference type="Proteomes" id="UP001349262"/>
    </source>
</evidence>
<name>A0ABU7TBE7_9HYPH</name>